<feature type="domain" description="EF-hand" evidence="2">
    <location>
        <begin position="54"/>
        <end position="89"/>
    </location>
</feature>
<dbReference type="Pfam" id="PF13499">
    <property type="entry name" value="EF-hand_7"/>
    <property type="match status" value="1"/>
</dbReference>
<dbReference type="EMBL" id="JAPWTK010000017">
    <property type="protein sequence ID" value="KAJ8958524.1"/>
    <property type="molecule type" value="Genomic_DNA"/>
</dbReference>
<feature type="domain" description="EF-hand" evidence="2">
    <location>
        <begin position="30"/>
        <end position="52"/>
    </location>
</feature>
<dbReference type="PROSITE" id="PS00018">
    <property type="entry name" value="EF_HAND_1"/>
    <property type="match status" value="1"/>
</dbReference>
<dbReference type="InterPro" id="IPR011992">
    <property type="entry name" value="EF-hand-dom_pair"/>
</dbReference>
<evidence type="ECO:0000313" key="4">
    <source>
        <dbReference type="Proteomes" id="UP001162162"/>
    </source>
</evidence>
<proteinExistence type="predicted"/>
<accession>A0AAV8Z310</accession>
<dbReference type="SUPFAM" id="SSF47473">
    <property type="entry name" value="EF-hand"/>
    <property type="match status" value="1"/>
</dbReference>
<comment type="caution">
    <text evidence="3">The sequence shown here is derived from an EMBL/GenBank/DDBJ whole genome shotgun (WGS) entry which is preliminary data.</text>
</comment>
<dbReference type="InterPro" id="IPR018247">
    <property type="entry name" value="EF_Hand_1_Ca_BS"/>
</dbReference>
<dbReference type="GO" id="GO:0005509">
    <property type="term" value="F:calcium ion binding"/>
    <property type="evidence" value="ECO:0007669"/>
    <property type="project" value="InterPro"/>
</dbReference>
<keyword evidence="1" id="KW-0106">Calcium</keyword>
<dbReference type="PROSITE" id="PS50222">
    <property type="entry name" value="EF_HAND_2"/>
    <property type="match status" value="2"/>
</dbReference>
<dbReference type="AlphaFoldDB" id="A0AAV8Z310"/>
<sequence>MYILYNPEKQQFNPTDAAIVQRYDKCHSCDINKDGRISIKELKKFIETQEDHHIPHHLIKTIHAYFDRNGDARLDFEEFLEMMNNPIIAKTFKG</sequence>
<gene>
    <name evidence="3" type="ORF">NQ318_002319</name>
</gene>
<evidence type="ECO:0000313" key="3">
    <source>
        <dbReference type="EMBL" id="KAJ8958524.1"/>
    </source>
</evidence>
<protein>
    <recommendedName>
        <fullName evidence="2">EF-hand domain-containing protein</fullName>
    </recommendedName>
</protein>
<reference evidence="3" key="1">
    <citation type="journal article" date="2023" name="Insect Mol. Biol.">
        <title>Genome sequencing provides insights into the evolution of gene families encoding plant cell wall-degrading enzymes in longhorned beetles.</title>
        <authorList>
            <person name="Shin N.R."/>
            <person name="Okamura Y."/>
            <person name="Kirsch R."/>
            <person name="Pauchet Y."/>
        </authorList>
    </citation>
    <scope>NUCLEOTIDE SEQUENCE</scope>
    <source>
        <strain evidence="3">AMC_N1</strain>
    </source>
</reference>
<keyword evidence="4" id="KW-1185">Reference proteome</keyword>
<dbReference type="InterPro" id="IPR002048">
    <property type="entry name" value="EF_hand_dom"/>
</dbReference>
<dbReference type="Gene3D" id="1.10.238.10">
    <property type="entry name" value="EF-hand"/>
    <property type="match status" value="1"/>
</dbReference>
<evidence type="ECO:0000259" key="2">
    <source>
        <dbReference type="PROSITE" id="PS50222"/>
    </source>
</evidence>
<organism evidence="3 4">
    <name type="scientific">Aromia moschata</name>
    <dbReference type="NCBI Taxonomy" id="1265417"/>
    <lineage>
        <taxon>Eukaryota</taxon>
        <taxon>Metazoa</taxon>
        <taxon>Ecdysozoa</taxon>
        <taxon>Arthropoda</taxon>
        <taxon>Hexapoda</taxon>
        <taxon>Insecta</taxon>
        <taxon>Pterygota</taxon>
        <taxon>Neoptera</taxon>
        <taxon>Endopterygota</taxon>
        <taxon>Coleoptera</taxon>
        <taxon>Polyphaga</taxon>
        <taxon>Cucujiformia</taxon>
        <taxon>Chrysomeloidea</taxon>
        <taxon>Cerambycidae</taxon>
        <taxon>Cerambycinae</taxon>
        <taxon>Callichromatini</taxon>
        <taxon>Aromia</taxon>
    </lineage>
</organism>
<dbReference type="CDD" id="cd00051">
    <property type="entry name" value="EFh"/>
    <property type="match status" value="1"/>
</dbReference>
<dbReference type="Proteomes" id="UP001162162">
    <property type="component" value="Unassembled WGS sequence"/>
</dbReference>
<evidence type="ECO:0000256" key="1">
    <source>
        <dbReference type="ARBA" id="ARBA00022837"/>
    </source>
</evidence>
<name>A0AAV8Z310_9CUCU</name>